<evidence type="ECO:0000313" key="2">
    <source>
        <dbReference type="EMBL" id="PWV92012.1"/>
    </source>
</evidence>
<keyword evidence="3" id="KW-1185">Reference proteome</keyword>
<reference evidence="2 3" key="1">
    <citation type="submission" date="2018-05" db="EMBL/GenBank/DDBJ databases">
        <title>Genomic Encyclopedia of Type Strains, Phase III (KMG-III): the genomes of soil and plant-associated and newly described type strains.</title>
        <authorList>
            <person name="Whitman W."/>
        </authorList>
    </citation>
    <scope>NUCLEOTIDE SEQUENCE [LARGE SCALE GENOMIC DNA]</scope>
    <source>
        <strain evidence="2 3">CECT 5696</strain>
    </source>
</reference>
<dbReference type="InterPro" id="IPR001387">
    <property type="entry name" value="Cro/C1-type_HTH"/>
</dbReference>
<dbReference type="EMBL" id="QGTQ01000038">
    <property type="protein sequence ID" value="PWV92012.1"/>
    <property type="molecule type" value="Genomic_DNA"/>
</dbReference>
<comment type="caution">
    <text evidence="2">The sequence shown here is derived from an EMBL/GenBank/DDBJ whole genome shotgun (WGS) entry which is preliminary data.</text>
</comment>
<feature type="domain" description="HTH cro/C1-type" evidence="1">
    <location>
        <begin position="7"/>
        <end position="40"/>
    </location>
</feature>
<dbReference type="CDD" id="cd00093">
    <property type="entry name" value="HTH_XRE"/>
    <property type="match status" value="1"/>
</dbReference>
<accession>A0A2V2YGK1</accession>
<evidence type="ECO:0000259" key="1">
    <source>
        <dbReference type="PROSITE" id="PS50943"/>
    </source>
</evidence>
<dbReference type="RefSeq" id="WP_110047252.1">
    <property type="nucleotide sequence ID" value="NZ_CP054610.1"/>
</dbReference>
<dbReference type="Proteomes" id="UP000246635">
    <property type="component" value="Unassembled WGS sequence"/>
</dbReference>
<dbReference type="AlphaFoldDB" id="A0A2V2YGK1"/>
<dbReference type="PROSITE" id="PS50943">
    <property type="entry name" value="HTH_CROC1"/>
    <property type="match status" value="1"/>
</dbReference>
<dbReference type="GO" id="GO:0003677">
    <property type="term" value="F:DNA binding"/>
    <property type="evidence" value="ECO:0007669"/>
    <property type="project" value="InterPro"/>
</dbReference>
<dbReference type="Pfam" id="PF13560">
    <property type="entry name" value="HTH_31"/>
    <property type="match status" value="1"/>
</dbReference>
<organism evidence="2 3">
    <name type="scientific">Paenibacillus cellulosilyticus</name>
    <dbReference type="NCBI Taxonomy" id="375489"/>
    <lineage>
        <taxon>Bacteria</taxon>
        <taxon>Bacillati</taxon>
        <taxon>Bacillota</taxon>
        <taxon>Bacilli</taxon>
        <taxon>Bacillales</taxon>
        <taxon>Paenibacillaceae</taxon>
        <taxon>Paenibacillus</taxon>
    </lineage>
</organism>
<dbReference type="OrthoDB" id="2969743at2"/>
<name>A0A2V2YGK1_9BACL</name>
<sequence length="165" mass="19160">MSLAMTVTQYRKARGLSQELLAIRVKHHRSTLAKVESGERPCPPGLEAELVRENWRFALKIADERTGGWISNMLEHCPEMDLHPAALKELMMKELHDLKTALEGLVLAKHIDPDQNRERARELWHEATDVIEVAAILRGVMEEHFNLDMPQLVKEHEMQRREMKR</sequence>
<dbReference type="SUPFAM" id="SSF47413">
    <property type="entry name" value="lambda repressor-like DNA-binding domains"/>
    <property type="match status" value="1"/>
</dbReference>
<dbReference type="Gene3D" id="1.10.260.40">
    <property type="entry name" value="lambda repressor-like DNA-binding domains"/>
    <property type="match status" value="1"/>
</dbReference>
<dbReference type="InterPro" id="IPR010982">
    <property type="entry name" value="Lambda_DNA-bd_dom_sf"/>
</dbReference>
<evidence type="ECO:0000313" key="3">
    <source>
        <dbReference type="Proteomes" id="UP000246635"/>
    </source>
</evidence>
<gene>
    <name evidence="2" type="ORF">DFQ01_13862</name>
</gene>
<protein>
    <submittedName>
        <fullName evidence="2">Helix-turn-helix protein</fullName>
    </submittedName>
</protein>
<proteinExistence type="predicted"/>